<accession>A0A2W4RYL4</accession>
<feature type="binding site" evidence="8 10">
    <location>
        <position position="115"/>
    </location>
    <ligand>
        <name>3-methyl-2-oxobutanoate</name>
        <dbReference type="ChEBI" id="CHEBI:11851"/>
    </ligand>
</feature>
<evidence type="ECO:0000256" key="4">
    <source>
        <dbReference type="ARBA" id="ARBA00022655"/>
    </source>
</evidence>
<comment type="catalytic activity">
    <reaction evidence="8">
        <text>(6R)-5,10-methylene-5,6,7,8-tetrahydrofolate + 3-methyl-2-oxobutanoate + H2O = 2-dehydropantoate + (6S)-5,6,7,8-tetrahydrofolate</text>
        <dbReference type="Rhea" id="RHEA:11824"/>
        <dbReference type="ChEBI" id="CHEBI:11561"/>
        <dbReference type="ChEBI" id="CHEBI:11851"/>
        <dbReference type="ChEBI" id="CHEBI:15377"/>
        <dbReference type="ChEBI" id="CHEBI:15636"/>
        <dbReference type="ChEBI" id="CHEBI:57453"/>
        <dbReference type="EC" id="2.1.2.11"/>
    </reaction>
</comment>
<evidence type="ECO:0000256" key="3">
    <source>
        <dbReference type="ARBA" id="ARBA00011424"/>
    </source>
</evidence>
<name>A0A2W4RYL4_9GAMM</name>
<evidence type="ECO:0000313" key="13">
    <source>
        <dbReference type="Proteomes" id="UP000249396"/>
    </source>
</evidence>
<evidence type="ECO:0000256" key="7">
    <source>
        <dbReference type="ARBA" id="ARBA00056497"/>
    </source>
</evidence>
<feature type="active site" description="Proton acceptor" evidence="8 9">
    <location>
        <position position="184"/>
    </location>
</feature>
<dbReference type="InterPro" id="IPR040442">
    <property type="entry name" value="Pyrv_kinase-like_dom_sf"/>
</dbReference>
<dbReference type="EMBL" id="QJPH01000154">
    <property type="protein sequence ID" value="PZN84448.1"/>
    <property type="molecule type" value="Genomic_DNA"/>
</dbReference>
<feature type="binding site" evidence="8 11">
    <location>
        <position position="47"/>
    </location>
    <ligand>
        <name>Mg(2+)</name>
        <dbReference type="ChEBI" id="CHEBI:18420"/>
    </ligand>
</feature>
<evidence type="ECO:0000256" key="9">
    <source>
        <dbReference type="PIRSR" id="PIRSR000388-1"/>
    </source>
</evidence>
<dbReference type="Pfam" id="PF02548">
    <property type="entry name" value="Pantoate_transf"/>
    <property type="match status" value="1"/>
</dbReference>
<keyword evidence="5 8" id="KW-0808">Transferase</keyword>
<dbReference type="InterPro" id="IPR015813">
    <property type="entry name" value="Pyrv/PenolPyrv_kinase-like_dom"/>
</dbReference>
<feature type="binding site" evidence="8 11">
    <location>
        <position position="117"/>
    </location>
    <ligand>
        <name>Mg(2+)</name>
        <dbReference type="ChEBI" id="CHEBI:18420"/>
    </ligand>
</feature>
<organism evidence="12 13">
    <name type="scientific">Candidatus Methylumidiphilus alinenensis</name>
    <dbReference type="NCBI Taxonomy" id="2202197"/>
    <lineage>
        <taxon>Bacteria</taxon>
        <taxon>Pseudomonadati</taxon>
        <taxon>Pseudomonadota</taxon>
        <taxon>Gammaproteobacteria</taxon>
        <taxon>Methylococcales</taxon>
        <taxon>Candidatus Methylumidiphilus</taxon>
    </lineage>
</organism>
<evidence type="ECO:0000256" key="6">
    <source>
        <dbReference type="ARBA" id="ARBA00022723"/>
    </source>
</evidence>
<keyword evidence="4 8" id="KW-0566">Pantothenate biosynthesis</keyword>
<dbReference type="EC" id="2.1.2.11" evidence="8"/>
<dbReference type="CDD" id="cd06557">
    <property type="entry name" value="KPHMT-like"/>
    <property type="match status" value="1"/>
</dbReference>
<feature type="binding site" evidence="8 11">
    <location>
        <position position="86"/>
    </location>
    <ligand>
        <name>Mg(2+)</name>
        <dbReference type="ChEBI" id="CHEBI:18420"/>
    </ligand>
</feature>
<evidence type="ECO:0000256" key="1">
    <source>
        <dbReference type="ARBA" id="ARBA00005033"/>
    </source>
</evidence>
<dbReference type="GO" id="GO:0032259">
    <property type="term" value="P:methylation"/>
    <property type="evidence" value="ECO:0007669"/>
    <property type="project" value="UniProtKB-KW"/>
</dbReference>
<keyword evidence="6 8" id="KW-0479">Metal-binding</keyword>
<comment type="subunit">
    <text evidence="3 8">Homodecamer; pentamer of dimers.</text>
</comment>
<comment type="cofactor">
    <cofactor evidence="8 11">
        <name>Mg(2+)</name>
        <dbReference type="ChEBI" id="CHEBI:18420"/>
    </cofactor>
    <text evidence="8 11">Binds 1 Mg(2+) ion per subunit.</text>
</comment>
<dbReference type="FunFam" id="3.20.20.60:FF:000003">
    <property type="entry name" value="3-methyl-2-oxobutanoate hydroxymethyltransferase"/>
    <property type="match status" value="1"/>
</dbReference>
<evidence type="ECO:0000256" key="5">
    <source>
        <dbReference type="ARBA" id="ARBA00022679"/>
    </source>
</evidence>
<sequence length="266" mass="28253">MINSAITIPELAAMKARDEKIVALTAYDATFAQLLDESGVDVILVGDSLGMVIQGHETTLTTTLDDMVYHTRCVARGAKRALLLADLPFMSYPTPERAAESAARLIREGHAQMVKLEGGRSRTETVRFLVGQGIPVCGHLGLLPQSVYQMGGYLVQGREDRSAQTLLEDALLLQEAGVGLLVLECVPATLGEEITRALDIPVIGIGAGAGCDGQVLVLHDLLGLGSGKRPRFVKDFMAGAGDIPSAILAYAQAVRNGSFPAKEHSF</sequence>
<comment type="function">
    <text evidence="7 8">Catalyzes the reversible reaction in which hydroxymethyl group from 5,10-methylenetetrahydrofolate is transferred onto alpha-ketoisovalerate to form ketopantoate.</text>
</comment>
<evidence type="ECO:0000256" key="8">
    <source>
        <dbReference type="HAMAP-Rule" id="MF_00156"/>
    </source>
</evidence>
<dbReference type="PANTHER" id="PTHR20881">
    <property type="entry name" value="3-METHYL-2-OXOBUTANOATE HYDROXYMETHYLTRANSFERASE"/>
    <property type="match status" value="1"/>
</dbReference>
<dbReference type="NCBIfam" id="NF001452">
    <property type="entry name" value="PRK00311.1"/>
    <property type="match status" value="1"/>
</dbReference>
<proteinExistence type="inferred from homology"/>
<dbReference type="PANTHER" id="PTHR20881:SF0">
    <property type="entry name" value="3-METHYL-2-OXOBUTANOATE HYDROXYMETHYLTRANSFERASE"/>
    <property type="match status" value="1"/>
</dbReference>
<dbReference type="PIRSF" id="PIRSF000388">
    <property type="entry name" value="Pantoate_hydroxy_MeTrfase"/>
    <property type="match status" value="1"/>
</dbReference>
<evidence type="ECO:0000256" key="11">
    <source>
        <dbReference type="PIRSR" id="PIRSR000388-3"/>
    </source>
</evidence>
<dbReference type="UniPathway" id="UPA00028">
    <property type="reaction ID" value="UER00003"/>
</dbReference>
<evidence type="ECO:0000256" key="10">
    <source>
        <dbReference type="PIRSR" id="PIRSR000388-2"/>
    </source>
</evidence>
<feature type="binding site" evidence="8 10">
    <location>
        <begin position="47"/>
        <end position="48"/>
    </location>
    <ligand>
        <name>3-methyl-2-oxobutanoate</name>
        <dbReference type="ChEBI" id="CHEBI:11851"/>
    </ligand>
</feature>
<keyword evidence="12" id="KW-0489">Methyltransferase</keyword>
<dbReference type="GO" id="GO:0005737">
    <property type="term" value="C:cytoplasm"/>
    <property type="evidence" value="ECO:0007669"/>
    <property type="project" value="UniProtKB-SubCell"/>
</dbReference>
<dbReference type="AlphaFoldDB" id="A0A2W4RYL4"/>
<comment type="pathway">
    <text evidence="1 8">Cofactor biosynthesis; (R)-pantothenate biosynthesis; (R)-pantoate from 3-methyl-2-oxobutanoate: step 1/2.</text>
</comment>
<dbReference type="GO" id="GO:0003864">
    <property type="term" value="F:3-methyl-2-oxobutanoate hydroxymethyltransferase activity"/>
    <property type="evidence" value="ECO:0007669"/>
    <property type="project" value="UniProtKB-UniRule"/>
</dbReference>
<dbReference type="GO" id="GO:0000287">
    <property type="term" value="F:magnesium ion binding"/>
    <property type="evidence" value="ECO:0007669"/>
    <property type="project" value="TreeGrafter"/>
</dbReference>
<dbReference type="InterPro" id="IPR003700">
    <property type="entry name" value="Pantoate_hydroxy_MeTrfase"/>
</dbReference>
<evidence type="ECO:0000313" key="12">
    <source>
        <dbReference type="EMBL" id="PZN84448.1"/>
    </source>
</evidence>
<dbReference type="Proteomes" id="UP000249396">
    <property type="component" value="Unassembled WGS sequence"/>
</dbReference>
<dbReference type="GO" id="GO:0008168">
    <property type="term" value="F:methyltransferase activity"/>
    <property type="evidence" value="ECO:0007669"/>
    <property type="project" value="UniProtKB-KW"/>
</dbReference>
<comment type="subcellular location">
    <subcellularLocation>
        <location evidence="8">Cytoplasm</location>
    </subcellularLocation>
</comment>
<feature type="binding site" evidence="8 10">
    <location>
        <position position="86"/>
    </location>
    <ligand>
        <name>3-methyl-2-oxobutanoate</name>
        <dbReference type="ChEBI" id="CHEBI:11851"/>
    </ligand>
</feature>
<keyword evidence="8 11" id="KW-0460">Magnesium</keyword>
<keyword evidence="8" id="KW-0963">Cytoplasm</keyword>
<dbReference type="SUPFAM" id="SSF51621">
    <property type="entry name" value="Phosphoenolpyruvate/pyruvate domain"/>
    <property type="match status" value="1"/>
</dbReference>
<comment type="similarity">
    <text evidence="2 8">Belongs to the PanB family.</text>
</comment>
<dbReference type="HAMAP" id="MF_00156">
    <property type="entry name" value="PanB"/>
    <property type="match status" value="1"/>
</dbReference>
<gene>
    <name evidence="8 12" type="primary">panB</name>
    <name evidence="12" type="ORF">DM484_02955</name>
</gene>
<reference evidence="12 13" key="1">
    <citation type="journal article" date="2018" name="Aquat. Microb. Ecol.">
        <title>Gammaproteobacterial methanotrophs dominate.</title>
        <authorList>
            <person name="Rissanen A.J."/>
            <person name="Saarenheimo J."/>
            <person name="Tiirola M."/>
            <person name="Peura S."/>
            <person name="Aalto S.L."/>
            <person name="Karvinen A."/>
            <person name="Nykanen H."/>
        </authorList>
    </citation>
    <scope>NUCLEOTIDE SEQUENCE [LARGE SCALE GENOMIC DNA]</scope>
    <source>
        <strain evidence="12">AMbin10</strain>
    </source>
</reference>
<evidence type="ECO:0000256" key="2">
    <source>
        <dbReference type="ARBA" id="ARBA00008676"/>
    </source>
</evidence>
<dbReference type="Gene3D" id="3.20.20.60">
    <property type="entry name" value="Phosphoenolpyruvate-binding domains"/>
    <property type="match status" value="1"/>
</dbReference>
<dbReference type="GO" id="GO:0015940">
    <property type="term" value="P:pantothenate biosynthetic process"/>
    <property type="evidence" value="ECO:0007669"/>
    <property type="project" value="UniProtKB-UniRule"/>
</dbReference>
<protein>
    <recommendedName>
        <fullName evidence="8">3-methyl-2-oxobutanoate hydroxymethyltransferase</fullName>
        <ecNumber evidence="8">2.1.2.11</ecNumber>
    </recommendedName>
    <alternativeName>
        <fullName evidence="8">Ketopantoate hydroxymethyltransferase</fullName>
        <shortName evidence="8">KPHMT</shortName>
    </alternativeName>
</protein>
<dbReference type="NCBIfam" id="TIGR00222">
    <property type="entry name" value="panB"/>
    <property type="match status" value="1"/>
</dbReference>
<comment type="caution">
    <text evidence="12">The sequence shown here is derived from an EMBL/GenBank/DDBJ whole genome shotgun (WGS) entry which is preliminary data.</text>
</comment>